<protein>
    <submittedName>
        <fullName evidence="2">Uncharacterized protein</fullName>
    </submittedName>
</protein>
<reference evidence="2" key="1">
    <citation type="journal article" date="2021" name="bioRxiv">
        <title>Whole Genome Assembly and Annotation of Northern Wild Rice, Zizania palustris L., Supports a Whole Genome Duplication in the Zizania Genus.</title>
        <authorList>
            <person name="Haas M."/>
            <person name="Kono T."/>
            <person name="Macchietto M."/>
            <person name="Millas R."/>
            <person name="McGilp L."/>
            <person name="Shao M."/>
            <person name="Duquette J."/>
            <person name="Hirsch C.N."/>
            <person name="Kimball J."/>
        </authorList>
    </citation>
    <scope>NUCLEOTIDE SEQUENCE</scope>
    <source>
        <tissue evidence="2">Fresh leaf tissue</tissue>
    </source>
</reference>
<proteinExistence type="predicted"/>
<reference evidence="2" key="2">
    <citation type="submission" date="2021-02" db="EMBL/GenBank/DDBJ databases">
        <authorList>
            <person name="Kimball J.A."/>
            <person name="Haas M.W."/>
            <person name="Macchietto M."/>
            <person name="Kono T."/>
            <person name="Duquette J."/>
            <person name="Shao M."/>
        </authorList>
    </citation>
    <scope>NUCLEOTIDE SEQUENCE</scope>
    <source>
        <tissue evidence="2">Fresh leaf tissue</tissue>
    </source>
</reference>
<comment type="caution">
    <text evidence="2">The sequence shown here is derived from an EMBL/GenBank/DDBJ whole genome shotgun (WGS) entry which is preliminary data.</text>
</comment>
<dbReference type="Proteomes" id="UP000729402">
    <property type="component" value="Unassembled WGS sequence"/>
</dbReference>
<feature type="compositionally biased region" description="Low complexity" evidence="1">
    <location>
        <begin position="80"/>
        <end position="97"/>
    </location>
</feature>
<dbReference type="EMBL" id="JAAALK010000082">
    <property type="protein sequence ID" value="KAG8083785.1"/>
    <property type="molecule type" value="Genomic_DNA"/>
</dbReference>
<evidence type="ECO:0000313" key="3">
    <source>
        <dbReference type="Proteomes" id="UP000729402"/>
    </source>
</evidence>
<evidence type="ECO:0000313" key="2">
    <source>
        <dbReference type="EMBL" id="KAG8083785.1"/>
    </source>
</evidence>
<gene>
    <name evidence="2" type="ORF">GUJ93_ZPchr0010g10047</name>
</gene>
<feature type="compositionally biased region" description="Basic residues" evidence="1">
    <location>
        <begin position="67"/>
        <end position="79"/>
    </location>
</feature>
<dbReference type="AlphaFoldDB" id="A0A8J5TGP2"/>
<feature type="region of interest" description="Disordered" evidence="1">
    <location>
        <begin position="67"/>
        <end position="126"/>
    </location>
</feature>
<sequence length="126" mass="13450">MFNFSFCLNCPSSSRGYASGSSPTQQQSVAAPAPPSSGKRWSFGKSLWDSAEAAAAAAAAVAKAGAVRRSRGWLRRRGSGRCTPRWSGSRASTSSPSLRPPRQRRMRSWQPLRPPSPSCVSPARVA</sequence>
<name>A0A8J5TGP2_ZIZPA</name>
<keyword evidence="3" id="KW-1185">Reference proteome</keyword>
<feature type="region of interest" description="Disordered" evidence="1">
    <location>
        <begin position="14"/>
        <end position="42"/>
    </location>
</feature>
<accession>A0A8J5TGP2</accession>
<evidence type="ECO:0000256" key="1">
    <source>
        <dbReference type="SAM" id="MobiDB-lite"/>
    </source>
</evidence>
<organism evidence="2 3">
    <name type="scientific">Zizania palustris</name>
    <name type="common">Northern wild rice</name>
    <dbReference type="NCBI Taxonomy" id="103762"/>
    <lineage>
        <taxon>Eukaryota</taxon>
        <taxon>Viridiplantae</taxon>
        <taxon>Streptophyta</taxon>
        <taxon>Embryophyta</taxon>
        <taxon>Tracheophyta</taxon>
        <taxon>Spermatophyta</taxon>
        <taxon>Magnoliopsida</taxon>
        <taxon>Liliopsida</taxon>
        <taxon>Poales</taxon>
        <taxon>Poaceae</taxon>
        <taxon>BOP clade</taxon>
        <taxon>Oryzoideae</taxon>
        <taxon>Oryzeae</taxon>
        <taxon>Zizaniinae</taxon>
        <taxon>Zizania</taxon>
    </lineage>
</organism>